<dbReference type="Gene3D" id="3.30.710.10">
    <property type="entry name" value="Potassium Channel Kv1.1, Chain A"/>
    <property type="match status" value="1"/>
</dbReference>
<dbReference type="EMBL" id="JAOPGA020001714">
    <property type="protein sequence ID" value="KAL0490741.1"/>
    <property type="molecule type" value="Genomic_DNA"/>
</dbReference>
<dbReference type="InterPro" id="IPR000210">
    <property type="entry name" value="BTB/POZ_dom"/>
</dbReference>
<organism evidence="3 4">
    <name type="scientific">Acrasis kona</name>
    <dbReference type="NCBI Taxonomy" id="1008807"/>
    <lineage>
        <taxon>Eukaryota</taxon>
        <taxon>Discoba</taxon>
        <taxon>Heterolobosea</taxon>
        <taxon>Tetramitia</taxon>
        <taxon>Eutetramitia</taxon>
        <taxon>Acrasidae</taxon>
        <taxon>Acrasis</taxon>
    </lineage>
</organism>
<accession>A0AAW2ZNH9</accession>
<feature type="domain" description="BTB" evidence="2">
    <location>
        <begin position="113"/>
        <end position="175"/>
    </location>
</feature>
<dbReference type="PROSITE" id="PS50097">
    <property type="entry name" value="BTB"/>
    <property type="match status" value="1"/>
</dbReference>
<reference evidence="3 4" key="1">
    <citation type="submission" date="2024-03" db="EMBL/GenBank/DDBJ databases">
        <title>The Acrasis kona genome and developmental transcriptomes reveal deep origins of eukaryotic multicellular pathways.</title>
        <authorList>
            <person name="Sheikh S."/>
            <person name="Fu C.-J."/>
            <person name="Brown M.W."/>
            <person name="Baldauf S.L."/>
        </authorList>
    </citation>
    <scope>NUCLEOTIDE SEQUENCE [LARGE SCALE GENOMIC DNA]</scope>
    <source>
        <strain evidence="3 4">ATCC MYA-3509</strain>
    </source>
</reference>
<comment type="caution">
    <text evidence="3">The sequence shown here is derived from an EMBL/GenBank/DDBJ whole genome shotgun (WGS) entry which is preliminary data.</text>
</comment>
<proteinExistence type="predicted"/>
<dbReference type="Pfam" id="PF00651">
    <property type="entry name" value="BTB"/>
    <property type="match status" value="1"/>
</dbReference>
<dbReference type="CDD" id="cd18186">
    <property type="entry name" value="BTB_POZ_ZBTB_KLHL-like"/>
    <property type="match status" value="1"/>
</dbReference>
<evidence type="ECO:0000259" key="2">
    <source>
        <dbReference type="PROSITE" id="PS50097"/>
    </source>
</evidence>
<evidence type="ECO:0000313" key="3">
    <source>
        <dbReference type="EMBL" id="KAL0490741.1"/>
    </source>
</evidence>
<dbReference type="InterPro" id="IPR011333">
    <property type="entry name" value="SKP1/BTB/POZ_sf"/>
</dbReference>
<dbReference type="Proteomes" id="UP001431209">
    <property type="component" value="Unassembled WGS sequence"/>
</dbReference>
<protein>
    <recommendedName>
        <fullName evidence="2">BTB domain-containing protein</fullName>
    </recommendedName>
</protein>
<evidence type="ECO:0000256" key="1">
    <source>
        <dbReference type="SAM" id="Coils"/>
    </source>
</evidence>
<name>A0AAW2ZNH9_9EUKA</name>
<sequence>MKRRRFNDYVDSDEEDPEEEDFFLEGDVKNFVIRWPNRDFVLASASSRRELLSILDEIGDPGSTTISEYRGPIYLEFKRVNQLYSHLGNELKQRVEKKSYPEFLSSFEKKQFTDVKVLLNGAETGIECHRIVLHQFPWFDKNMKESILNVKYKINKELLHKIITYLYTGTFETGQDMIEHLEVATFFKLDHLIDLLSCKISEASERKSMVQEYATSIGSDFRIRRVDLGTKQEQEQNIKWHIDLANKAQTLCADRLLKHLLCRIVIAKLDVKLLSGLKPGLLRTIKNWKDLDDYEFDPVELNKCLRGGSNIEHFKLNSDTTNCENGSDMWRNIMKLAFPLSSVLTLGEERCNALTFKQAVRDEDKELNDNKEAEEERMRQSNDPVDLLASHMRVSRNVMGDLFG</sequence>
<dbReference type="AlphaFoldDB" id="A0AAW2ZNH9"/>
<gene>
    <name evidence="3" type="ORF">AKO1_002536</name>
</gene>
<dbReference type="SUPFAM" id="SSF54695">
    <property type="entry name" value="POZ domain"/>
    <property type="match status" value="1"/>
</dbReference>
<feature type="coiled-coil region" evidence="1">
    <location>
        <begin position="356"/>
        <end position="383"/>
    </location>
</feature>
<evidence type="ECO:0000313" key="4">
    <source>
        <dbReference type="Proteomes" id="UP001431209"/>
    </source>
</evidence>
<keyword evidence="1" id="KW-0175">Coiled coil</keyword>
<keyword evidence="4" id="KW-1185">Reference proteome</keyword>